<proteinExistence type="predicted"/>
<feature type="signal peptide" evidence="1">
    <location>
        <begin position="1"/>
        <end position="24"/>
    </location>
</feature>
<dbReference type="AlphaFoldDB" id="A0A9D2KD58"/>
<reference evidence="3" key="2">
    <citation type="submission" date="2021-04" db="EMBL/GenBank/DDBJ databases">
        <authorList>
            <person name="Gilroy R."/>
        </authorList>
    </citation>
    <scope>NUCLEOTIDE SEQUENCE</scope>
    <source>
        <strain evidence="3">CHK118-2852</strain>
    </source>
</reference>
<reference evidence="3" key="1">
    <citation type="journal article" date="2021" name="PeerJ">
        <title>Extensive microbial diversity within the chicken gut microbiome revealed by metagenomics and culture.</title>
        <authorList>
            <person name="Gilroy R."/>
            <person name="Ravi A."/>
            <person name="Getino M."/>
            <person name="Pursley I."/>
            <person name="Horton D.L."/>
            <person name="Alikhan N.F."/>
            <person name="Baker D."/>
            <person name="Gharbi K."/>
            <person name="Hall N."/>
            <person name="Watson M."/>
            <person name="Adriaenssens E.M."/>
            <person name="Foster-Nyarko E."/>
            <person name="Jarju S."/>
            <person name="Secka A."/>
            <person name="Antonio M."/>
            <person name="Oren A."/>
            <person name="Chaudhuri R.R."/>
            <person name="La Ragione R."/>
            <person name="Hildebrand F."/>
            <person name="Pallen M.J."/>
        </authorList>
    </citation>
    <scope>NUCLEOTIDE SEQUENCE</scope>
    <source>
        <strain evidence="3">CHK118-2852</strain>
    </source>
</reference>
<accession>A0A9D2KD58</accession>
<gene>
    <name evidence="3" type="ORF">H9807_05930</name>
</gene>
<feature type="chain" id="PRO_5039105849" evidence="1">
    <location>
        <begin position="25"/>
        <end position="240"/>
    </location>
</feature>
<dbReference type="PANTHER" id="PTHR30383:SF5">
    <property type="entry name" value="SGNH HYDROLASE-TYPE ESTERASE DOMAIN-CONTAINING PROTEIN"/>
    <property type="match status" value="1"/>
</dbReference>
<dbReference type="PANTHER" id="PTHR30383">
    <property type="entry name" value="THIOESTERASE 1/PROTEASE 1/LYSOPHOSPHOLIPASE L1"/>
    <property type="match status" value="1"/>
</dbReference>
<name>A0A9D2KD58_9BACE</name>
<dbReference type="Gene3D" id="3.40.50.1110">
    <property type="entry name" value="SGNH hydrolase"/>
    <property type="match status" value="1"/>
</dbReference>
<dbReference type="EMBL" id="DXAV01000050">
    <property type="protein sequence ID" value="HIZ91640.1"/>
    <property type="molecule type" value="Genomic_DNA"/>
</dbReference>
<dbReference type="InterPro" id="IPR036514">
    <property type="entry name" value="SGNH_hydro_sf"/>
</dbReference>
<keyword evidence="1" id="KW-0732">Signal</keyword>
<keyword evidence="3" id="KW-0378">Hydrolase</keyword>
<dbReference type="Proteomes" id="UP000824108">
    <property type="component" value="Unassembled WGS sequence"/>
</dbReference>
<dbReference type="Pfam" id="PF13472">
    <property type="entry name" value="Lipase_GDSL_2"/>
    <property type="match status" value="1"/>
</dbReference>
<evidence type="ECO:0000313" key="3">
    <source>
        <dbReference type="EMBL" id="HIZ91640.1"/>
    </source>
</evidence>
<dbReference type="GO" id="GO:0004622">
    <property type="term" value="F:phosphatidylcholine lysophospholipase activity"/>
    <property type="evidence" value="ECO:0007669"/>
    <property type="project" value="TreeGrafter"/>
</dbReference>
<dbReference type="CDD" id="cd04501">
    <property type="entry name" value="SGNH_hydrolase_like_4"/>
    <property type="match status" value="1"/>
</dbReference>
<sequence>MKNRFYLGACVFLLLMQGMAVCNAQNKDFANLKRYAESNRVLQQEQGSAVKGRVVFMGNSITEGWVRIDGKFFEENGYVGRGISGQTSYQFLLRFREDVIKLKPEVVVINAGTNDVAENTGPYVEEYTFGNIVSMVELARANGIKVVLTSVLPAASFGWNKTITDAPQKIAALNKRIAAYADEQGLPYVDYYHALLADDGRSLDATYSKDGVHPTLEGYRVMEPLIKKVLTEVLGSGSGK</sequence>
<feature type="domain" description="SGNH hydrolase-type esterase" evidence="2">
    <location>
        <begin position="56"/>
        <end position="221"/>
    </location>
</feature>
<evidence type="ECO:0000313" key="4">
    <source>
        <dbReference type="Proteomes" id="UP000824108"/>
    </source>
</evidence>
<protein>
    <submittedName>
        <fullName evidence="3">SGNH/GDSL hydrolase family protein</fullName>
    </submittedName>
</protein>
<evidence type="ECO:0000256" key="1">
    <source>
        <dbReference type="SAM" id="SignalP"/>
    </source>
</evidence>
<evidence type="ECO:0000259" key="2">
    <source>
        <dbReference type="Pfam" id="PF13472"/>
    </source>
</evidence>
<organism evidence="3 4">
    <name type="scientific">Candidatus Bacteroides merdavium</name>
    <dbReference type="NCBI Taxonomy" id="2838472"/>
    <lineage>
        <taxon>Bacteria</taxon>
        <taxon>Pseudomonadati</taxon>
        <taxon>Bacteroidota</taxon>
        <taxon>Bacteroidia</taxon>
        <taxon>Bacteroidales</taxon>
        <taxon>Bacteroidaceae</taxon>
        <taxon>Bacteroides</taxon>
    </lineage>
</organism>
<dbReference type="InterPro" id="IPR051532">
    <property type="entry name" value="Ester_Hydrolysis_Enzymes"/>
</dbReference>
<comment type="caution">
    <text evidence="3">The sequence shown here is derived from an EMBL/GenBank/DDBJ whole genome shotgun (WGS) entry which is preliminary data.</text>
</comment>
<dbReference type="InterPro" id="IPR013830">
    <property type="entry name" value="SGNH_hydro"/>
</dbReference>
<dbReference type="SUPFAM" id="SSF52266">
    <property type="entry name" value="SGNH hydrolase"/>
    <property type="match status" value="1"/>
</dbReference>